<organism evidence="2 3">
    <name type="scientific">Streptomyces resistomycificus</name>
    <dbReference type="NCBI Taxonomy" id="67356"/>
    <lineage>
        <taxon>Bacteria</taxon>
        <taxon>Bacillati</taxon>
        <taxon>Actinomycetota</taxon>
        <taxon>Actinomycetes</taxon>
        <taxon>Kitasatosporales</taxon>
        <taxon>Streptomycetaceae</taxon>
        <taxon>Streptomyces</taxon>
        <taxon>Streptomyces aurantiacus group</taxon>
    </lineage>
</organism>
<dbReference type="RefSeq" id="WP_030042666.1">
    <property type="nucleotide sequence ID" value="NZ_KL575619.1"/>
</dbReference>
<dbReference type="PATRIC" id="fig|67356.5.peg.4082"/>
<keyword evidence="1" id="KW-0472">Membrane</keyword>
<accession>A0A0L8L8C7</accession>
<sequence>MSRASRNLLEGAATFGTGLPLWLFAGGVEVPVVTLTKVGVVLMCVGGALLVTGLYQAARTSTASR</sequence>
<evidence type="ECO:0000313" key="3">
    <source>
        <dbReference type="Proteomes" id="UP000037251"/>
    </source>
</evidence>
<keyword evidence="3" id="KW-1185">Reference proteome</keyword>
<dbReference type="eggNOG" id="ENOG5031SIB">
    <property type="taxonomic scope" value="Bacteria"/>
</dbReference>
<dbReference type="EMBL" id="LGUS01000164">
    <property type="protein sequence ID" value="KOG34402.1"/>
    <property type="molecule type" value="Genomic_DNA"/>
</dbReference>
<dbReference type="Pfam" id="PF18969">
    <property type="entry name" value="DUF5708"/>
    <property type="match status" value="1"/>
</dbReference>
<reference evidence="3" key="1">
    <citation type="submission" date="2015-07" db="EMBL/GenBank/DDBJ databases">
        <authorList>
            <person name="Ju K.-S."/>
            <person name="Doroghazi J.R."/>
            <person name="Metcalf W.W."/>
        </authorList>
    </citation>
    <scope>NUCLEOTIDE SEQUENCE [LARGE SCALE GENOMIC DNA]</scope>
    <source>
        <strain evidence="3">NRRL 2290</strain>
    </source>
</reference>
<dbReference type="InterPro" id="IPR043762">
    <property type="entry name" value="DUF5708"/>
</dbReference>
<feature type="transmembrane region" description="Helical" evidence="1">
    <location>
        <begin position="38"/>
        <end position="58"/>
    </location>
</feature>
<evidence type="ECO:0000256" key="1">
    <source>
        <dbReference type="SAM" id="Phobius"/>
    </source>
</evidence>
<dbReference type="STRING" id="67356.AQJ84_14265"/>
<gene>
    <name evidence="2" type="ORF">ADK37_19210</name>
</gene>
<dbReference type="Proteomes" id="UP000037251">
    <property type="component" value="Unassembled WGS sequence"/>
</dbReference>
<feature type="transmembrane region" description="Helical" evidence="1">
    <location>
        <begin position="12"/>
        <end position="32"/>
    </location>
</feature>
<dbReference type="AlphaFoldDB" id="A0A0L8L8C7"/>
<proteinExistence type="predicted"/>
<name>A0A0L8L8C7_9ACTN</name>
<comment type="caution">
    <text evidence="2">The sequence shown here is derived from an EMBL/GenBank/DDBJ whole genome shotgun (WGS) entry which is preliminary data.</text>
</comment>
<evidence type="ECO:0000313" key="2">
    <source>
        <dbReference type="EMBL" id="KOG34402.1"/>
    </source>
</evidence>
<protein>
    <submittedName>
        <fullName evidence="2">Uncharacterized protein</fullName>
    </submittedName>
</protein>
<keyword evidence="1" id="KW-0812">Transmembrane</keyword>
<keyword evidence="1" id="KW-1133">Transmembrane helix</keyword>